<protein>
    <submittedName>
        <fullName evidence="1">Nucleoside 2-deoxyribosyltransferase</fullName>
    </submittedName>
</protein>
<dbReference type="SUPFAM" id="SSF52309">
    <property type="entry name" value="N-(deoxy)ribosyltransferase-like"/>
    <property type="match status" value="1"/>
</dbReference>
<dbReference type="RefSeq" id="WP_076515107.1">
    <property type="nucleotide sequence ID" value="NZ_FTOH01000004.1"/>
</dbReference>
<reference evidence="2" key="1">
    <citation type="submission" date="2017-01" db="EMBL/GenBank/DDBJ databases">
        <authorList>
            <person name="Varghese N."/>
            <person name="Submissions S."/>
        </authorList>
    </citation>
    <scope>NUCLEOTIDE SEQUENCE [LARGE SCALE GENOMIC DNA]</scope>
    <source>
        <strain evidence="2">DSM 24913</strain>
    </source>
</reference>
<dbReference type="InterPro" id="IPR007710">
    <property type="entry name" value="Nucleoside_deoxyribTrfase"/>
</dbReference>
<dbReference type="PANTHER" id="PTHR15364">
    <property type="entry name" value="2'-DEOXYNUCLEOSIDE 5'-PHOSPHATE N-HYDROLASE 1"/>
    <property type="match status" value="1"/>
</dbReference>
<dbReference type="OrthoDB" id="9795789at2"/>
<dbReference type="STRING" id="484498.SAMN05421686_104266"/>
<keyword evidence="2" id="KW-1185">Reference proteome</keyword>
<keyword evidence="1" id="KW-0808">Transferase</keyword>
<dbReference type="Gene3D" id="3.40.50.450">
    <property type="match status" value="1"/>
</dbReference>
<organism evidence="1 2">
    <name type="scientific">Thalassolituus maritimus</name>
    <dbReference type="NCBI Taxonomy" id="484498"/>
    <lineage>
        <taxon>Bacteria</taxon>
        <taxon>Pseudomonadati</taxon>
        <taxon>Pseudomonadota</taxon>
        <taxon>Gammaproteobacteria</taxon>
        <taxon>Oceanospirillales</taxon>
        <taxon>Oceanospirillaceae</taxon>
        <taxon>Thalassolituus</taxon>
    </lineage>
</organism>
<dbReference type="GO" id="GO:0016740">
    <property type="term" value="F:transferase activity"/>
    <property type="evidence" value="ECO:0007669"/>
    <property type="project" value="UniProtKB-KW"/>
</dbReference>
<dbReference type="EMBL" id="FTOH01000004">
    <property type="protein sequence ID" value="SIS78259.1"/>
    <property type="molecule type" value="Genomic_DNA"/>
</dbReference>
<dbReference type="Proteomes" id="UP000185639">
    <property type="component" value="Unassembled WGS sequence"/>
</dbReference>
<dbReference type="AlphaFoldDB" id="A0A1N7LWU7"/>
<proteinExistence type="predicted"/>
<sequence>MKIYLAGPEVFFPDADELGARKKQICDQYGFTGLFPLDTQIEPAATASATGFLISHENEQLIQACDLVIANLTPFRGASADVGTVYEIGLARGMGKPIHGYTNDPELYHSRLNALFGSGTEQPQGQLRDRDGLKIEEFDLRDNLMIDGGIHAGGGHFIAAQKKAAITETAAFEEVLIRLSR</sequence>
<evidence type="ECO:0000313" key="2">
    <source>
        <dbReference type="Proteomes" id="UP000185639"/>
    </source>
</evidence>
<accession>A0A1N7LWU7</accession>
<dbReference type="PANTHER" id="PTHR15364:SF0">
    <property type="entry name" value="2'-DEOXYNUCLEOSIDE 5'-PHOSPHATE N-HYDROLASE 1"/>
    <property type="match status" value="1"/>
</dbReference>
<gene>
    <name evidence="1" type="ORF">SAMN05421686_104266</name>
</gene>
<dbReference type="InterPro" id="IPR051239">
    <property type="entry name" value="2'-dNMP_N-hydrolase"/>
</dbReference>
<evidence type="ECO:0000313" key="1">
    <source>
        <dbReference type="EMBL" id="SIS78259.1"/>
    </source>
</evidence>
<dbReference type="GO" id="GO:0070694">
    <property type="term" value="F:5-hydroxymethyl-dUMP N-hydrolase activity"/>
    <property type="evidence" value="ECO:0007669"/>
    <property type="project" value="TreeGrafter"/>
</dbReference>
<dbReference type="Pfam" id="PF05014">
    <property type="entry name" value="Nuc_deoxyrib_tr"/>
    <property type="match status" value="1"/>
</dbReference>
<dbReference type="GO" id="GO:0009159">
    <property type="term" value="P:deoxyribonucleoside monophosphate catabolic process"/>
    <property type="evidence" value="ECO:0007669"/>
    <property type="project" value="TreeGrafter"/>
</dbReference>
<name>A0A1N7LWU7_9GAMM</name>